<dbReference type="PANTHER" id="PTHR20837">
    <property type="entry name" value="CENTROSOMAL PROTEIN-RELATED"/>
    <property type="match status" value="1"/>
</dbReference>
<dbReference type="SMART" id="SM00239">
    <property type="entry name" value="C2"/>
    <property type="match status" value="1"/>
</dbReference>
<feature type="region of interest" description="Disordered" evidence="1">
    <location>
        <begin position="332"/>
        <end position="370"/>
    </location>
</feature>
<evidence type="ECO:0000313" key="3">
    <source>
        <dbReference type="EMBL" id="CAH2039181.1"/>
    </source>
</evidence>
<dbReference type="PROSITE" id="PS50004">
    <property type="entry name" value="C2"/>
    <property type="match status" value="1"/>
</dbReference>
<feature type="non-terminal residue" evidence="3">
    <location>
        <position position="756"/>
    </location>
</feature>
<dbReference type="Pfam" id="PF00168">
    <property type="entry name" value="C2"/>
    <property type="match status" value="1"/>
</dbReference>
<evidence type="ECO:0000259" key="2">
    <source>
        <dbReference type="PROSITE" id="PS50004"/>
    </source>
</evidence>
<dbReference type="Pfam" id="PF24656">
    <property type="entry name" value="CEPT76_peptidase"/>
    <property type="match status" value="1"/>
</dbReference>
<keyword evidence="4" id="KW-1185">Reference proteome</keyword>
<evidence type="ECO:0000313" key="4">
    <source>
        <dbReference type="Proteomes" id="UP000837857"/>
    </source>
</evidence>
<dbReference type="InterPro" id="IPR052434">
    <property type="entry name" value="Tectonic-like_complex_comp"/>
</dbReference>
<dbReference type="InterPro" id="IPR000008">
    <property type="entry name" value="C2_dom"/>
</dbReference>
<name>A0ABN8HP17_9NEOP</name>
<dbReference type="InterPro" id="IPR056290">
    <property type="entry name" value="CEPT76/DRC7_peptidase-like_dom"/>
</dbReference>
<dbReference type="Proteomes" id="UP000837857">
    <property type="component" value="Chromosome 11"/>
</dbReference>
<dbReference type="InterPro" id="IPR035892">
    <property type="entry name" value="C2_domain_sf"/>
</dbReference>
<dbReference type="InterPro" id="IPR056288">
    <property type="entry name" value="CEP76_C"/>
</dbReference>
<protein>
    <recommendedName>
        <fullName evidence="2">C2 domain-containing protein</fullName>
    </recommendedName>
</protein>
<proteinExistence type="predicted"/>
<accession>A0ABN8HP17</accession>
<feature type="compositionally biased region" description="Low complexity" evidence="1">
    <location>
        <begin position="342"/>
        <end position="362"/>
    </location>
</feature>
<dbReference type="PANTHER" id="PTHR20837:SF0">
    <property type="entry name" value="COILED-COIL AND C2 DOMAIN-CONTAINING PROTEIN 2A"/>
    <property type="match status" value="1"/>
</dbReference>
<organism evidence="3 4">
    <name type="scientific">Iphiclides podalirius</name>
    <name type="common">scarce swallowtail</name>
    <dbReference type="NCBI Taxonomy" id="110791"/>
    <lineage>
        <taxon>Eukaryota</taxon>
        <taxon>Metazoa</taxon>
        <taxon>Ecdysozoa</taxon>
        <taxon>Arthropoda</taxon>
        <taxon>Hexapoda</taxon>
        <taxon>Insecta</taxon>
        <taxon>Pterygota</taxon>
        <taxon>Neoptera</taxon>
        <taxon>Endopterygota</taxon>
        <taxon>Lepidoptera</taxon>
        <taxon>Glossata</taxon>
        <taxon>Ditrysia</taxon>
        <taxon>Papilionoidea</taxon>
        <taxon>Papilionidae</taxon>
        <taxon>Papilioninae</taxon>
        <taxon>Iphiclides</taxon>
    </lineage>
</organism>
<sequence>MHNFDDEKDLDPIDLQRYIGVKYVEKLNENVRKTWNEFLLQKTHKDVVKDFKDLSWRGLLTNRSNLMRLSASSFVMRQQLLAECAASEQQIQVTVLRAFNLPDRTTDSLSEHDEDTERIAGFKVKPLRPYVKLSYRGVSAQTAPGIGCYPSWNQAIKIRARFDPLSSIQFNVYDECKVNEAELGEGASDGRAVRYRCFSRWLGTLQVPLATVLTLGTLRGTFKLTSPPLIIGYESPTPRETRSLIPEVRRMLQKDVPFLALKMTTSLSHLGGAQAHSRPVPSASDDVVIERLNAFATEYSTEFPSRSVSLASVDSSGRNRCVTEFLQPIPSPDPECYPINPKSGSGSAVSRSSALSRSSSSKGSERRDFGASVTLDGERTYSSFDATHWRQREDQLSRAVNMCLRYVSLIPTYEHAEQVVTLTGLELLKIQYGTAVDHSILLASYFLHLGIKCFVATGMSLPRGLTSFVLVAYDTAALRYITIDEKTYDRRRFVRRGGDFVWQVFDASTGERHELRDVSCPLKTVAYVFDEDNIWVNIQSSLDCESVCFDFSKSSNWRPVFDKLKPLPRRPILSMASIYGAPCAVDALQEALETKIRAKVQKWRARVKTVWNRYCGTLLGETLPQWEYWAFNSTEPRPEPSPKLKQLMVTYKMFGFPLNMPYTNAKNVLATVKACALHTSDDAKVEFALAVRAFAYPSAVISVWVYLVSITRALALFADGTALYASDRNKTTKIGTKQPRQRVQKVTDLGLTGEGA</sequence>
<dbReference type="SUPFAM" id="SSF49562">
    <property type="entry name" value="C2 domain (Calcium/lipid-binding domain, CaLB)"/>
    <property type="match status" value="1"/>
</dbReference>
<dbReference type="EMBL" id="OW152823">
    <property type="protein sequence ID" value="CAH2039181.1"/>
    <property type="molecule type" value="Genomic_DNA"/>
</dbReference>
<reference evidence="3" key="1">
    <citation type="submission" date="2022-03" db="EMBL/GenBank/DDBJ databases">
        <authorList>
            <person name="Martin H S."/>
        </authorList>
    </citation>
    <scope>NUCLEOTIDE SEQUENCE</scope>
</reference>
<dbReference type="Pfam" id="PF24652">
    <property type="entry name" value="CEP76_C"/>
    <property type="match status" value="1"/>
</dbReference>
<dbReference type="Gene3D" id="2.60.40.150">
    <property type="entry name" value="C2 domain"/>
    <property type="match status" value="1"/>
</dbReference>
<evidence type="ECO:0000256" key="1">
    <source>
        <dbReference type="SAM" id="MobiDB-lite"/>
    </source>
</evidence>
<feature type="domain" description="C2" evidence="2">
    <location>
        <begin position="68"/>
        <end position="222"/>
    </location>
</feature>
<gene>
    <name evidence="3" type="ORF">IPOD504_LOCUS1547</name>
</gene>